<evidence type="ECO:0000256" key="1">
    <source>
        <dbReference type="HAMAP-Rule" id="MF_00598"/>
    </source>
</evidence>
<dbReference type="Pfam" id="PF04361">
    <property type="entry name" value="DUF494"/>
    <property type="match status" value="1"/>
</dbReference>
<name>A0A1Q8YI70_9BURK</name>
<accession>A0A1Q8YI70</accession>
<dbReference type="PANTHER" id="PTHR38692">
    <property type="entry name" value="PROTEIN SMG"/>
    <property type="match status" value="1"/>
</dbReference>
<dbReference type="EMBL" id="MSYM01000007">
    <property type="protein sequence ID" value="OLP07677.1"/>
    <property type="molecule type" value="Genomic_DNA"/>
</dbReference>
<gene>
    <name evidence="1" type="primary">smg</name>
    <name evidence="2" type="ORF">BLL52_0773</name>
</gene>
<protein>
    <recommendedName>
        <fullName evidence="1">Protein Smg homolog</fullName>
    </recommendedName>
</protein>
<dbReference type="STRING" id="81479.RA876_17815"/>
<organism evidence="2 3">
    <name type="scientific">Rhodoferax antarcticus ANT.BR</name>
    <dbReference type="NCBI Taxonomy" id="1111071"/>
    <lineage>
        <taxon>Bacteria</taxon>
        <taxon>Pseudomonadati</taxon>
        <taxon>Pseudomonadota</taxon>
        <taxon>Betaproteobacteria</taxon>
        <taxon>Burkholderiales</taxon>
        <taxon>Comamonadaceae</taxon>
        <taxon>Rhodoferax</taxon>
    </lineage>
</organism>
<dbReference type="HAMAP" id="MF_00598">
    <property type="entry name" value="Smg"/>
    <property type="match status" value="1"/>
</dbReference>
<dbReference type="RefSeq" id="WP_075585346.1">
    <property type="nucleotide sequence ID" value="NZ_MSYM01000007.1"/>
</dbReference>
<evidence type="ECO:0000313" key="2">
    <source>
        <dbReference type="EMBL" id="OLP07677.1"/>
    </source>
</evidence>
<dbReference type="PANTHER" id="PTHR38692:SF1">
    <property type="entry name" value="PROTEIN SMG"/>
    <property type="match status" value="1"/>
</dbReference>
<proteinExistence type="inferred from homology"/>
<comment type="caution">
    <text evidence="2">The sequence shown here is derived from an EMBL/GenBank/DDBJ whole genome shotgun (WGS) entry which is preliminary data.</text>
</comment>
<reference evidence="2 3" key="1">
    <citation type="submission" date="2017-01" db="EMBL/GenBank/DDBJ databases">
        <title>Genome sequence of Rhodoferax antarcticus ANT.BR, a psychrophilic purple nonsulfur bacterium from an Antarctic microbial mat.</title>
        <authorList>
            <person name="Baker J."/>
            <person name="Riester C."/>
            <person name="Skinner B."/>
            <person name="Newell A."/>
            <person name="Swingley W."/>
            <person name="Madigan M."/>
            <person name="Jung D."/>
            <person name="Asao M."/>
            <person name="Chen M."/>
            <person name="Loughlin P."/>
            <person name="Pan H."/>
            <person name="Lin S."/>
            <person name="Li N."/>
            <person name="Shaw J."/>
            <person name="Prado M."/>
            <person name="Sherman C."/>
            <person name="Li X."/>
            <person name="Tang J."/>
            <person name="Blankenship R."/>
            <person name="Zhao T."/>
            <person name="Touchman J."/>
            <person name="Sattley M."/>
        </authorList>
    </citation>
    <scope>NUCLEOTIDE SEQUENCE [LARGE SCALE GENOMIC DNA]</scope>
    <source>
        <strain evidence="2 3">ANT.BR</strain>
    </source>
</reference>
<sequence>MFEVLAFVYDNYCDRYTCPELPALHRTLNTLGFVPHQVERALLWLEDLKNAAAHLPSRAPCGEPPAPGAAAMRVLTRTEQTKLGMSGWGLLVFLTAAGALPREELELVLERALAAPANTISLDELKLLVLMVFWGLAREPDALVRDELCDKPCNRLAH</sequence>
<dbReference type="AlphaFoldDB" id="A0A1Q8YI70"/>
<evidence type="ECO:0000313" key="3">
    <source>
        <dbReference type="Proteomes" id="UP000185911"/>
    </source>
</evidence>
<keyword evidence="3" id="KW-1185">Reference proteome</keyword>
<dbReference type="InterPro" id="IPR007456">
    <property type="entry name" value="Smg"/>
</dbReference>
<dbReference type="Proteomes" id="UP000185911">
    <property type="component" value="Unassembled WGS sequence"/>
</dbReference>
<comment type="similarity">
    <text evidence="1">Belongs to the Smg family.</text>
</comment>